<keyword evidence="2" id="KW-0238">DNA-binding</keyword>
<protein>
    <submittedName>
        <fullName evidence="5">HTH-type transcriptional activator RhaS</fullName>
    </submittedName>
</protein>
<dbReference type="PROSITE" id="PS01124">
    <property type="entry name" value="HTH_ARAC_FAMILY_2"/>
    <property type="match status" value="1"/>
</dbReference>
<reference evidence="5 6" key="1">
    <citation type="submission" date="2019-09" db="EMBL/GenBank/DDBJ databases">
        <title>Commensal-derived Metabolites Govern Vibrio cholerae Pathogenesis in Host.</title>
        <authorList>
            <person name="Yoon S.S."/>
            <person name="Yoon M.Y."/>
        </authorList>
    </citation>
    <scope>NUCLEOTIDE SEQUENCE [LARGE SCALE GENOMIC DNA]</scope>
    <source>
        <strain evidence="5 6">VIC01</strain>
    </source>
</reference>
<name>A0A5P3ANW1_PHOVU</name>
<dbReference type="Gene3D" id="1.10.10.60">
    <property type="entry name" value="Homeodomain-like"/>
    <property type="match status" value="2"/>
</dbReference>
<dbReference type="SMART" id="SM00342">
    <property type="entry name" value="HTH_ARAC"/>
    <property type="match status" value="1"/>
</dbReference>
<dbReference type="Proteomes" id="UP000326091">
    <property type="component" value="Chromosome"/>
</dbReference>
<gene>
    <name evidence="5" type="primary">rhaS_3</name>
    <name evidence="5" type="ORF">VIC01_00802</name>
</gene>
<keyword evidence="1" id="KW-0805">Transcription regulation</keyword>
<dbReference type="InterPro" id="IPR018062">
    <property type="entry name" value="HTH_AraC-typ_CS"/>
</dbReference>
<accession>A0A5P3ANW1</accession>
<dbReference type="Pfam" id="PF12833">
    <property type="entry name" value="HTH_18"/>
    <property type="match status" value="1"/>
</dbReference>
<dbReference type="PROSITE" id="PS00041">
    <property type="entry name" value="HTH_ARAC_FAMILY_1"/>
    <property type="match status" value="1"/>
</dbReference>
<dbReference type="InterPro" id="IPR009057">
    <property type="entry name" value="Homeodomain-like_sf"/>
</dbReference>
<dbReference type="GO" id="GO:0003700">
    <property type="term" value="F:DNA-binding transcription factor activity"/>
    <property type="evidence" value="ECO:0007669"/>
    <property type="project" value="InterPro"/>
</dbReference>
<evidence type="ECO:0000256" key="3">
    <source>
        <dbReference type="ARBA" id="ARBA00023163"/>
    </source>
</evidence>
<dbReference type="GO" id="GO:0043565">
    <property type="term" value="F:sequence-specific DNA binding"/>
    <property type="evidence" value="ECO:0007669"/>
    <property type="project" value="InterPro"/>
</dbReference>
<organism evidence="5 6">
    <name type="scientific">Phocaeicola vulgatus</name>
    <name type="common">Bacteroides vulgatus</name>
    <dbReference type="NCBI Taxonomy" id="821"/>
    <lineage>
        <taxon>Bacteria</taxon>
        <taxon>Pseudomonadati</taxon>
        <taxon>Bacteroidota</taxon>
        <taxon>Bacteroidia</taxon>
        <taxon>Bacteroidales</taxon>
        <taxon>Bacteroidaceae</taxon>
        <taxon>Phocaeicola</taxon>
    </lineage>
</organism>
<dbReference type="EMBL" id="CP043529">
    <property type="protein sequence ID" value="QEW35321.1"/>
    <property type="molecule type" value="Genomic_DNA"/>
</dbReference>
<dbReference type="AlphaFoldDB" id="A0A5P3ANW1"/>
<dbReference type="PANTHER" id="PTHR43280:SF2">
    <property type="entry name" value="HTH-TYPE TRANSCRIPTIONAL REGULATOR EXSA"/>
    <property type="match status" value="1"/>
</dbReference>
<evidence type="ECO:0000256" key="2">
    <source>
        <dbReference type="ARBA" id="ARBA00023125"/>
    </source>
</evidence>
<evidence type="ECO:0000256" key="1">
    <source>
        <dbReference type="ARBA" id="ARBA00023015"/>
    </source>
</evidence>
<sequence>MQKLVGFMEENYSNPGLRVNDLAEFMNMSRSVFNRKVNGIMGISPIEYIKNYRLNKAKSFIQSGMSFSEVAFAVGFSDPGYFGKAFKKAFNQTLTEYKNNN</sequence>
<evidence type="ECO:0000313" key="5">
    <source>
        <dbReference type="EMBL" id="QEW35321.1"/>
    </source>
</evidence>
<dbReference type="SUPFAM" id="SSF46689">
    <property type="entry name" value="Homeodomain-like"/>
    <property type="match status" value="2"/>
</dbReference>
<dbReference type="PANTHER" id="PTHR43280">
    <property type="entry name" value="ARAC-FAMILY TRANSCRIPTIONAL REGULATOR"/>
    <property type="match status" value="1"/>
</dbReference>
<dbReference type="InterPro" id="IPR018060">
    <property type="entry name" value="HTH_AraC"/>
</dbReference>
<evidence type="ECO:0000313" key="6">
    <source>
        <dbReference type="Proteomes" id="UP000326091"/>
    </source>
</evidence>
<proteinExistence type="predicted"/>
<keyword evidence="3" id="KW-0804">Transcription</keyword>
<feature type="domain" description="HTH araC/xylS-type" evidence="4">
    <location>
        <begin position="2"/>
        <end position="100"/>
    </location>
</feature>
<evidence type="ECO:0000259" key="4">
    <source>
        <dbReference type="PROSITE" id="PS01124"/>
    </source>
</evidence>